<dbReference type="PANTHER" id="PTHR10543">
    <property type="entry name" value="BETA-CAROTENE DIOXYGENASE"/>
    <property type="match status" value="1"/>
</dbReference>
<dbReference type="AlphaFoldDB" id="A0A1D2MJU7"/>
<organism evidence="6 7">
    <name type="scientific">Orchesella cincta</name>
    <name type="common">Springtail</name>
    <name type="synonym">Podura cincta</name>
    <dbReference type="NCBI Taxonomy" id="48709"/>
    <lineage>
        <taxon>Eukaryota</taxon>
        <taxon>Metazoa</taxon>
        <taxon>Ecdysozoa</taxon>
        <taxon>Arthropoda</taxon>
        <taxon>Hexapoda</taxon>
        <taxon>Collembola</taxon>
        <taxon>Entomobryomorpha</taxon>
        <taxon>Entomobryoidea</taxon>
        <taxon>Orchesellidae</taxon>
        <taxon>Orchesellinae</taxon>
        <taxon>Orchesella</taxon>
    </lineage>
</organism>
<comment type="cofactor">
    <cofactor evidence="5">
        <name>Fe(2+)</name>
        <dbReference type="ChEBI" id="CHEBI:29033"/>
    </cofactor>
    <text evidence="5">Binds 1 Fe(2+) ion per subunit.</text>
</comment>
<comment type="caution">
    <text evidence="6">The sequence shown here is derived from an EMBL/GenBank/DDBJ whole genome shotgun (WGS) entry which is preliminary data.</text>
</comment>
<accession>A0A1D2MJU7</accession>
<dbReference type="OrthoDB" id="1069523at2759"/>
<evidence type="ECO:0000256" key="4">
    <source>
        <dbReference type="ARBA" id="ARBA00023004"/>
    </source>
</evidence>
<evidence type="ECO:0000256" key="5">
    <source>
        <dbReference type="PIRSR" id="PIRSR604294-1"/>
    </source>
</evidence>
<dbReference type="Pfam" id="PF03055">
    <property type="entry name" value="RPE65"/>
    <property type="match status" value="1"/>
</dbReference>
<dbReference type="GO" id="GO:0003834">
    <property type="term" value="F:beta-carotene 15,15'-dioxygenase activity"/>
    <property type="evidence" value="ECO:0007669"/>
    <property type="project" value="TreeGrafter"/>
</dbReference>
<gene>
    <name evidence="6" type="ORF">Ocin01_13526</name>
</gene>
<proteinExistence type="inferred from homology"/>
<reference evidence="6 7" key="1">
    <citation type="journal article" date="2016" name="Genome Biol. Evol.">
        <title>Gene Family Evolution Reflects Adaptation to Soil Environmental Stressors in the Genome of the Collembolan Orchesella cincta.</title>
        <authorList>
            <person name="Faddeeva-Vakhrusheva A."/>
            <person name="Derks M.F."/>
            <person name="Anvar S.Y."/>
            <person name="Agamennone V."/>
            <person name="Suring W."/>
            <person name="Smit S."/>
            <person name="van Straalen N.M."/>
            <person name="Roelofs D."/>
        </authorList>
    </citation>
    <scope>NUCLEOTIDE SEQUENCE [LARGE SCALE GENOMIC DNA]</scope>
    <source>
        <tissue evidence="6">Mixed pool</tissue>
    </source>
</reference>
<sequence length="546" mass="60949">MEEVRDNTCDFGIWLRTCNQEIERPIPGKIVFGEIPKWLSGSLIRNGPGGVEAYGAGSCKHLFDGPGLLHKYDLKNGNVTYSSRFVRGNSFRKNTAAKRLVLSEFGTSGVPDPCQTIFSRVAAVFRSPSELTLTDNANISIYPFGDEIYSLAETPFAHRINLDNLETMNTVNVYNEVGLLNHTSHPHVCGNKVYNVGQKLSILTGPQYVIAEMDCSKPTCDEMSDKSPWSTAKIVASVSPQNLFKVSYMHSFAITENYFILVEQPLSIFLPDVPLKNIWGRKPIASLLQFDAEKDTLFHVISRKSEKSTSTQRVFRADGFFFMHIINAFEIQEKNTEDVHIIIDICCYDDPSIIDCMYVDALENAHANPDYAQMIRGRPKRFSLKLADSHNAPVGCHASADVETIVDIGCETPRINSEYDGKFYNCFYAICSDVDAHNPGMVDVIKKTFETWVEPNAYPSEPIFVPSPNSESEDDGVVLSTLLYGGENSAGPNRTSLVILNAQTWQLITKVDIFCETAIPKCLHGWFFPDHGTVDCYTSDACEKNE</sequence>
<feature type="binding site" evidence="5">
    <location>
        <position position="524"/>
    </location>
    <ligand>
        <name>Fe cation</name>
        <dbReference type="ChEBI" id="CHEBI:24875"/>
        <note>catalytic</note>
    </ligand>
</feature>
<evidence type="ECO:0000313" key="7">
    <source>
        <dbReference type="Proteomes" id="UP000094527"/>
    </source>
</evidence>
<keyword evidence="2 5" id="KW-0479">Metal-binding</keyword>
<keyword evidence="3" id="KW-0560">Oxidoreductase</keyword>
<feature type="binding site" evidence="5">
    <location>
        <position position="250"/>
    </location>
    <ligand>
        <name>Fe cation</name>
        <dbReference type="ChEBI" id="CHEBI:24875"/>
        <note>catalytic</note>
    </ligand>
</feature>
<keyword evidence="4 5" id="KW-0408">Iron</keyword>
<dbReference type="GO" id="GO:0042574">
    <property type="term" value="P:retinal metabolic process"/>
    <property type="evidence" value="ECO:0007669"/>
    <property type="project" value="TreeGrafter"/>
</dbReference>
<dbReference type="GO" id="GO:0010436">
    <property type="term" value="F:carotenoid dioxygenase activity"/>
    <property type="evidence" value="ECO:0007669"/>
    <property type="project" value="TreeGrafter"/>
</dbReference>
<dbReference type="InterPro" id="IPR004294">
    <property type="entry name" value="Carotenoid_Oase"/>
</dbReference>
<name>A0A1D2MJU7_ORCCI</name>
<dbReference type="OMA" id="GLTDHYF"/>
<dbReference type="Proteomes" id="UP000094527">
    <property type="component" value="Unassembled WGS sequence"/>
</dbReference>
<dbReference type="PANTHER" id="PTHR10543:SF24">
    <property type="entry name" value="CAROTENOID ISOMEROOXYGENASE"/>
    <property type="match status" value="1"/>
</dbReference>
<evidence type="ECO:0000256" key="3">
    <source>
        <dbReference type="ARBA" id="ARBA00023002"/>
    </source>
</evidence>
<evidence type="ECO:0000256" key="2">
    <source>
        <dbReference type="ARBA" id="ARBA00022723"/>
    </source>
</evidence>
<keyword evidence="7" id="KW-1185">Reference proteome</keyword>
<feature type="binding site" evidence="5">
    <location>
        <position position="185"/>
    </location>
    <ligand>
        <name>Fe cation</name>
        <dbReference type="ChEBI" id="CHEBI:24875"/>
        <note>catalytic</note>
    </ligand>
</feature>
<dbReference type="STRING" id="48709.A0A1D2MJU7"/>
<evidence type="ECO:0000313" key="6">
    <source>
        <dbReference type="EMBL" id="ODM93155.1"/>
    </source>
</evidence>
<protein>
    <submittedName>
        <fullName evidence="6">Carotenoid isomerooxygenase</fullName>
    </submittedName>
</protein>
<dbReference type="GO" id="GO:0016121">
    <property type="term" value="P:carotene catabolic process"/>
    <property type="evidence" value="ECO:0007669"/>
    <property type="project" value="TreeGrafter"/>
</dbReference>
<comment type="similarity">
    <text evidence="1">Belongs to the carotenoid oxygenase family.</text>
</comment>
<dbReference type="GO" id="GO:0046872">
    <property type="term" value="F:metal ion binding"/>
    <property type="evidence" value="ECO:0007669"/>
    <property type="project" value="UniProtKB-KW"/>
</dbReference>
<dbReference type="EMBL" id="LJIJ01001059">
    <property type="protein sequence ID" value="ODM93155.1"/>
    <property type="molecule type" value="Genomic_DNA"/>
</dbReference>
<feature type="binding site" evidence="5">
    <location>
        <position position="324"/>
    </location>
    <ligand>
        <name>Fe cation</name>
        <dbReference type="ChEBI" id="CHEBI:24875"/>
        <note>catalytic</note>
    </ligand>
</feature>
<evidence type="ECO:0000256" key="1">
    <source>
        <dbReference type="ARBA" id="ARBA00006787"/>
    </source>
</evidence>